<dbReference type="GO" id="GO:0009294">
    <property type="term" value="P:DNA-mediated transformation"/>
    <property type="evidence" value="ECO:0007669"/>
    <property type="project" value="InterPro"/>
</dbReference>
<keyword evidence="6" id="KW-1185">Reference proteome</keyword>
<gene>
    <name evidence="5" type="primary">smf</name>
    <name evidence="5" type="ORF">NCTC13335_02131</name>
</gene>
<dbReference type="SUPFAM" id="SSF102405">
    <property type="entry name" value="MCP/YpsA-like"/>
    <property type="match status" value="1"/>
</dbReference>
<organism evidence="5 6">
    <name type="scientific">Haemophilus pittmaniae</name>
    <dbReference type="NCBI Taxonomy" id="249188"/>
    <lineage>
        <taxon>Bacteria</taxon>
        <taxon>Pseudomonadati</taxon>
        <taxon>Pseudomonadota</taxon>
        <taxon>Gammaproteobacteria</taxon>
        <taxon>Pasteurellales</taxon>
        <taxon>Pasteurellaceae</taxon>
        <taxon>Haemophilus</taxon>
    </lineage>
</organism>
<feature type="domain" description="Smf/DprA SLOG" evidence="2">
    <location>
        <begin position="79"/>
        <end position="286"/>
    </location>
</feature>
<dbReference type="Gene3D" id="3.40.50.450">
    <property type="match status" value="1"/>
</dbReference>
<dbReference type="InterPro" id="IPR057666">
    <property type="entry name" value="DrpA_SLOG"/>
</dbReference>
<dbReference type="Proteomes" id="UP000255264">
    <property type="component" value="Unassembled WGS sequence"/>
</dbReference>
<accession>A0A377J135</accession>
<evidence type="ECO:0000259" key="3">
    <source>
        <dbReference type="Pfam" id="PF17782"/>
    </source>
</evidence>
<sequence length="374" mass="42441">MRDFNSTLLRLLQIPQLGNIGIQKILAKINWENLLEFDETALRENLGWDHKQCRRWFKPEEKFIEPARLWAEQEGNFLVNFASPYYPYLLKQTVGYPPLLFVKGNRMALAQRQIAIVGSRYCSSYGEYWARHFSQALVENGYTITSGLALGIDGISHLAALDADGQTIAVLGSGLNAIYPTRHRYLSDRIIERRGALVSEFIPNQAPIAENFPRRNRIISGLSLGTLVVEATEKSGSLITARYALEQNREVFALPGPLQNEYSRGCHQLIKQGAMLVENVKDIIDVFGDNSWPCQGHLEFNTTLEEYSQPKSNKPHLQVEICHPTLYEHIGYTPISIDTLSEKVNLGVDELLVKLLDLELRDLIINENGLYKRV</sequence>
<proteinExistence type="inferred from homology"/>
<evidence type="ECO:0000256" key="1">
    <source>
        <dbReference type="ARBA" id="ARBA00006525"/>
    </source>
</evidence>
<dbReference type="Gene3D" id="1.10.10.10">
    <property type="entry name" value="Winged helix-like DNA-binding domain superfamily/Winged helix DNA-binding domain"/>
    <property type="match status" value="1"/>
</dbReference>
<dbReference type="InterPro" id="IPR041614">
    <property type="entry name" value="DprA_WH"/>
</dbReference>
<dbReference type="RefSeq" id="WP_115003681.1">
    <property type="nucleotide sequence ID" value="NZ_JAHAHE010000042.1"/>
</dbReference>
<dbReference type="PANTHER" id="PTHR43022:SF1">
    <property type="entry name" value="PROTEIN SMF"/>
    <property type="match status" value="1"/>
</dbReference>
<dbReference type="Pfam" id="PF02481">
    <property type="entry name" value="DNA_processg_A"/>
    <property type="match status" value="1"/>
</dbReference>
<dbReference type="EMBL" id="UGHS01000004">
    <property type="protein sequence ID" value="STO94205.1"/>
    <property type="molecule type" value="Genomic_DNA"/>
</dbReference>
<evidence type="ECO:0000313" key="6">
    <source>
        <dbReference type="Proteomes" id="UP000255264"/>
    </source>
</evidence>
<feature type="domain" description="DprA winged helix" evidence="3">
    <location>
        <begin position="320"/>
        <end position="364"/>
    </location>
</feature>
<dbReference type="InterPro" id="IPR003488">
    <property type="entry name" value="DprA"/>
</dbReference>
<dbReference type="Pfam" id="PF17782">
    <property type="entry name" value="WHD_DprA"/>
    <property type="match status" value="1"/>
</dbReference>
<name>A0A377J135_9PAST</name>
<evidence type="ECO:0000313" key="5">
    <source>
        <dbReference type="EMBL" id="STO94205.1"/>
    </source>
</evidence>
<comment type="similarity">
    <text evidence="1">Belongs to the DprA/Smf family.</text>
</comment>
<dbReference type="InterPro" id="IPR057338">
    <property type="entry name" value="DprA_SAM"/>
</dbReference>
<feature type="domain" description="Smf/DprA SAM" evidence="4">
    <location>
        <begin position="7"/>
        <end position="67"/>
    </location>
</feature>
<dbReference type="PANTHER" id="PTHR43022">
    <property type="entry name" value="PROTEIN SMF"/>
    <property type="match status" value="1"/>
</dbReference>
<dbReference type="OrthoDB" id="9785707at2"/>
<evidence type="ECO:0000259" key="2">
    <source>
        <dbReference type="Pfam" id="PF02481"/>
    </source>
</evidence>
<evidence type="ECO:0000259" key="4">
    <source>
        <dbReference type="Pfam" id="PF25317"/>
    </source>
</evidence>
<dbReference type="Pfam" id="PF25317">
    <property type="entry name" value="SAM_SMF"/>
    <property type="match status" value="1"/>
</dbReference>
<reference evidence="5 6" key="1">
    <citation type="submission" date="2018-06" db="EMBL/GenBank/DDBJ databases">
        <authorList>
            <consortium name="Pathogen Informatics"/>
            <person name="Doyle S."/>
        </authorList>
    </citation>
    <scope>NUCLEOTIDE SEQUENCE [LARGE SCALE GENOMIC DNA]</scope>
    <source>
        <strain evidence="5 6">NCTC13335</strain>
    </source>
</reference>
<dbReference type="InterPro" id="IPR036388">
    <property type="entry name" value="WH-like_DNA-bd_sf"/>
</dbReference>
<dbReference type="AlphaFoldDB" id="A0A377J135"/>
<protein>
    <submittedName>
        <fullName evidence="5">DNA processing chain a (Dpra)</fullName>
    </submittedName>
</protein>
<dbReference type="NCBIfam" id="TIGR00732">
    <property type="entry name" value="dprA"/>
    <property type="match status" value="1"/>
</dbReference>